<sequence>MNMYYQKKFKRYRDYKQRKMYIPKVICPICTKPINKVITSIIHKETGKKAHFDCIIQELRKFYHLNPKEAVCYLGGGSFGIIEENEGHRTKG</sequence>
<comment type="caution">
    <text evidence="1">The sequence shown here is derived from an EMBL/GenBank/DDBJ whole genome shotgun (WGS) entry which is preliminary data.</text>
</comment>
<name>X0W243_9ZZZZ</name>
<reference evidence="1" key="1">
    <citation type="journal article" date="2014" name="Front. Microbiol.">
        <title>High frequency of phylogenetically diverse reductive dehalogenase-homologous genes in deep subseafloor sedimentary metagenomes.</title>
        <authorList>
            <person name="Kawai M."/>
            <person name="Futagami T."/>
            <person name="Toyoda A."/>
            <person name="Takaki Y."/>
            <person name="Nishi S."/>
            <person name="Hori S."/>
            <person name="Arai W."/>
            <person name="Tsubouchi T."/>
            <person name="Morono Y."/>
            <person name="Uchiyama I."/>
            <person name="Ito T."/>
            <person name="Fujiyama A."/>
            <person name="Inagaki F."/>
            <person name="Takami H."/>
        </authorList>
    </citation>
    <scope>NUCLEOTIDE SEQUENCE</scope>
    <source>
        <strain evidence="1">Expedition CK06-06</strain>
    </source>
</reference>
<evidence type="ECO:0000313" key="1">
    <source>
        <dbReference type="EMBL" id="GAG18708.1"/>
    </source>
</evidence>
<proteinExistence type="predicted"/>
<dbReference type="EMBL" id="BARS01030171">
    <property type="protein sequence ID" value="GAG18708.1"/>
    <property type="molecule type" value="Genomic_DNA"/>
</dbReference>
<feature type="non-terminal residue" evidence="1">
    <location>
        <position position="92"/>
    </location>
</feature>
<accession>X0W243</accession>
<protein>
    <submittedName>
        <fullName evidence="1">Uncharacterized protein</fullName>
    </submittedName>
</protein>
<organism evidence="1">
    <name type="scientific">marine sediment metagenome</name>
    <dbReference type="NCBI Taxonomy" id="412755"/>
    <lineage>
        <taxon>unclassified sequences</taxon>
        <taxon>metagenomes</taxon>
        <taxon>ecological metagenomes</taxon>
    </lineage>
</organism>
<gene>
    <name evidence="1" type="ORF">S01H1_47074</name>
</gene>
<dbReference type="AlphaFoldDB" id="X0W243"/>